<dbReference type="InterPro" id="IPR002328">
    <property type="entry name" value="ADH_Zn_CS"/>
</dbReference>
<keyword evidence="1 4" id="KW-0479">Metal-binding</keyword>
<comment type="cofactor">
    <cofactor evidence="4">
        <name>Zn(2+)</name>
        <dbReference type="ChEBI" id="CHEBI:29105"/>
    </cofactor>
</comment>
<dbReference type="Pfam" id="PF00107">
    <property type="entry name" value="ADH_zinc_N"/>
    <property type="match status" value="1"/>
</dbReference>
<dbReference type="Gene3D" id="3.40.50.720">
    <property type="entry name" value="NAD(P)-binding Rossmann-like Domain"/>
    <property type="match status" value="1"/>
</dbReference>
<dbReference type="InterPro" id="IPR011032">
    <property type="entry name" value="GroES-like_sf"/>
</dbReference>
<evidence type="ECO:0000259" key="6">
    <source>
        <dbReference type="Pfam" id="PF08240"/>
    </source>
</evidence>
<dbReference type="InterPro" id="IPR013154">
    <property type="entry name" value="ADH-like_N"/>
</dbReference>
<evidence type="ECO:0000256" key="1">
    <source>
        <dbReference type="ARBA" id="ARBA00022723"/>
    </source>
</evidence>
<dbReference type="Proteomes" id="UP001597135">
    <property type="component" value="Unassembled WGS sequence"/>
</dbReference>
<evidence type="ECO:0000259" key="5">
    <source>
        <dbReference type="Pfam" id="PF00107"/>
    </source>
</evidence>
<evidence type="ECO:0000256" key="2">
    <source>
        <dbReference type="ARBA" id="ARBA00022833"/>
    </source>
</evidence>
<comment type="caution">
    <text evidence="7">The sequence shown here is derived from an EMBL/GenBank/DDBJ whole genome shotgun (WGS) entry which is preliminary data.</text>
</comment>
<keyword evidence="8" id="KW-1185">Reference proteome</keyword>
<evidence type="ECO:0000256" key="4">
    <source>
        <dbReference type="RuleBase" id="RU361277"/>
    </source>
</evidence>
<dbReference type="InterPro" id="IPR050129">
    <property type="entry name" value="Zn_alcohol_dh"/>
</dbReference>
<dbReference type="EMBL" id="JBHTMU010000050">
    <property type="protein sequence ID" value="MFD1344447.1"/>
    <property type="molecule type" value="Genomic_DNA"/>
</dbReference>
<dbReference type="PANTHER" id="PTHR43401:SF2">
    <property type="entry name" value="L-THREONINE 3-DEHYDROGENASE"/>
    <property type="match status" value="1"/>
</dbReference>
<proteinExistence type="inferred from homology"/>
<comment type="similarity">
    <text evidence="4">Belongs to the zinc-containing alcohol dehydrogenase family.</text>
</comment>
<dbReference type="PANTHER" id="PTHR43401">
    <property type="entry name" value="L-THREONINE 3-DEHYDROGENASE"/>
    <property type="match status" value="1"/>
</dbReference>
<dbReference type="SUPFAM" id="SSF50129">
    <property type="entry name" value="GroES-like"/>
    <property type="match status" value="1"/>
</dbReference>
<evidence type="ECO:0000313" key="8">
    <source>
        <dbReference type="Proteomes" id="UP001597135"/>
    </source>
</evidence>
<evidence type="ECO:0000256" key="3">
    <source>
        <dbReference type="ARBA" id="ARBA00023002"/>
    </source>
</evidence>
<feature type="domain" description="Alcohol dehydrogenase-like C-terminal" evidence="5">
    <location>
        <begin position="165"/>
        <end position="282"/>
    </location>
</feature>
<organism evidence="7 8">
    <name type="scientific">Litorisediminicola beolgyonensis</name>
    <dbReference type="NCBI Taxonomy" id="1173614"/>
    <lineage>
        <taxon>Bacteria</taxon>
        <taxon>Pseudomonadati</taxon>
        <taxon>Pseudomonadota</taxon>
        <taxon>Alphaproteobacteria</taxon>
        <taxon>Rhodobacterales</taxon>
        <taxon>Paracoccaceae</taxon>
        <taxon>Litorisediminicola</taxon>
    </lineage>
</organism>
<dbReference type="RefSeq" id="WP_386806027.1">
    <property type="nucleotide sequence ID" value="NZ_JBHTMU010000050.1"/>
</dbReference>
<dbReference type="Pfam" id="PF08240">
    <property type="entry name" value="ADH_N"/>
    <property type="match status" value="1"/>
</dbReference>
<feature type="domain" description="Alcohol dehydrogenase-like N-terminal" evidence="6">
    <location>
        <begin position="24"/>
        <end position="125"/>
    </location>
</feature>
<reference evidence="8" key="1">
    <citation type="journal article" date="2019" name="Int. J. Syst. Evol. Microbiol.">
        <title>The Global Catalogue of Microorganisms (GCM) 10K type strain sequencing project: providing services to taxonomists for standard genome sequencing and annotation.</title>
        <authorList>
            <consortium name="The Broad Institute Genomics Platform"/>
            <consortium name="The Broad Institute Genome Sequencing Center for Infectious Disease"/>
            <person name="Wu L."/>
            <person name="Ma J."/>
        </authorList>
    </citation>
    <scope>NUCLEOTIDE SEQUENCE [LARGE SCALE GENOMIC DNA]</scope>
    <source>
        <strain evidence="8">CCUG 62953</strain>
    </source>
</reference>
<dbReference type="InterPro" id="IPR036291">
    <property type="entry name" value="NAD(P)-bd_dom_sf"/>
</dbReference>
<sequence length="323" mass="33968">MKALVYTGPESLSYTDAAEPVAREGETVLDITHVGICGSDMHAFLGHDERRPAPLILGHEVAGTVRADGRRVTVNPLVTCGTCRYCLSGQDNLCTTRQIISMPPREGGFAEAVAMPERNLVEVPEHVTDAQAALAEPLACGWHAVRVARTTVPGAERALAIGGGAIGLGAALSLLAQGVGSVTLCEPSAARRDYIRETCGIDAVAPEDLEDAAPFDIVVDGVGYAATRAQASAKVRPGGVIVHIGLGSAEGGLDIRRLTLQEITFTGTYTYTAQDFRDTAQAMFDGRLGALDWTEIRPLSEGARAFADIRAGLVAAPKLILRP</sequence>
<dbReference type="InterPro" id="IPR013149">
    <property type="entry name" value="ADH-like_C"/>
</dbReference>
<protein>
    <submittedName>
        <fullName evidence="7">Alcohol dehydrogenase catalytic domain-containing protein</fullName>
    </submittedName>
</protein>
<gene>
    <name evidence="7" type="ORF">ACFQ4E_18600</name>
</gene>
<name>A0ABW3ZNP4_9RHOB</name>
<keyword evidence="2 4" id="KW-0862">Zinc</keyword>
<dbReference type="PROSITE" id="PS00059">
    <property type="entry name" value="ADH_ZINC"/>
    <property type="match status" value="1"/>
</dbReference>
<dbReference type="SUPFAM" id="SSF51735">
    <property type="entry name" value="NAD(P)-binding Rossmann-fold domains"/>
    <property type="match status" value="1"/>
</dbReference>
<accession>A0ABW3ZNP4</accession>
<evidence type="ECO:0000313" key="7">
    <source>
        <dbReference type="EMBL" id="MFD1344447.1"/>
    </source>
</evidence>
<keyword evidence="3" id="KW-0560">Oxidoreductase</keyword>
<dbReference type="Gene3D" id="3.90.180.10">
    <property type="entry name" value="Medium-chain alcohol dehydrogenases, catalytic domain"/>
    <property type="match status" value="1"/>
</dbReference>